<dbReference type="Gene3D" id="1.20.120.1220">
    <property type="match status" value="1"/>
</dbReference>
<evidence type="ECO:0000313" key="4">
    <source>
        <dbReference type="EMBL" id="EZP29428.1"/>
    </source>
</evidence>
<gene>
    <name evidence="4" type="ORF">BW34_00041</name>
</gene>
<evidence type="ECO:0000313" key="5">
    <source>
        <dbReference type="Proteomes" id="UP000024001"/>
    </source>
</evidence>
<sequence>MLAPFIGVWGTVGLVAVALAYLWFALASVVLGVIDARTHRLPNAWVLPGYPVFLVLLLVACLAGAPWSSLLRAVIGGAALFLFYLLLRAAGGGMGGGDVKLAGVIGIALGWAGWSALAVGVFAGFALGGVYGALLIATRRAGRRTAVAFGPWMLLGAWVGILVGGALVERLGL</sequence>
<dbReference type="InterPro" id="IPR050882">
    <property type="entry name" value="Prepilin_peptidase/N-MTase"/>
</dbReference>
<accession>A0A031FXV9</accession>
<feature type="transmembrane region" description="Helical" evidence="2">
    <location>
        <begin position="45"/>
        <end position="65"/>
    </location>
</feature>
<dbReference type="InterPro" id="IPR000045">
    <property type="entry name" value="Prepilin_IV_endopep_pep"/>
</dbReference>
<evidence type="ECO:0000259" key="3">
    <source>
        <dbReference type="Pfam" id="PF01478"/>
    </source>
</evidence>
<dbReference type="GeneID" id="91431415"/>
<keyword evidence="4" id="KW-0489">Methyltransferase</keyword>
<dbReference type="AlphaFoldDB" id="A0A031FXV9"/>
<dbReference type="EMBL" id="JFYO01000001">
    <property type="protein sequence ID" value="EZP29428.1"/>
    <property type="molecule type" value="Genomic_DNA"/>
</dbReference>
<dbReference type="EC" id="2.1.1.-" evidence="4"/>
<dbReference type="GO" id="GO:0006465">
    <property type="term" value="P:signal peptide processing"/>
    <property type="evidence" value="ECO:0007669"/>
    <property type="project" value="TreeGrafter"/>
</dbReference>
<name>A0A031FXV9_9MICO</name>
<keyword evidence="4" id="KW-0808">Transferase</keyword>
<proteinExistence type="inferred from homology"/>
<keyword evidence="2" id="KW-0812">Transmembrane</keyword>
<dbReference type="Pfam" id="PF01478">
    <property type="entry name" value="Peptidase_A24"/>
    <property type="match status" value="1"/>
</dbReference>
<comment type="caution">
    <text evidence="4">The sequence shown here is derived from an EMBL/GenBank/DDBJ whole genome shotgun (WGS) entry which is preliminary data.</text>
</comment>
<feature type="domain" description="Prepilin type IV endopeptidase peptidase" evidence="3">
    <location>
        <begin position="24"/>
        <end position="132"/>
    </location>
</feature>
<dbReference type="RefSeq" id="WP_235186019.1">
    <property type="nucleotide sequence ID" value="NZ_CP031421.1"/>
</dbReference>
<dbReference type="GO" id="GO:0032259">
    <property type="term" value="P:methylation"/>
    <property type="evidence" value="ECO:0007669"/>
    <property type="project" value="UniProtKB-KW"/>
</dbReference>
<keyword evidence="2" id="KW-1133">Transmembrane helix</keyword>
<feature type="transmembrane region" description="Helical" evidence="2">
    <location>
        <begin position="71"/>
        <end position="89"/>
    </location>
</feature>
<evidence type="ECO:0000256" key="1">
    <source>
        <dbReference type="ARBA" id="ARBA00005801"/>
    </source>
</evidence>
<comment type="similarity">
    <text evidence="1">Belongs to the peptidase A24 family.</text>
</comment>
<dbReference type="KEGG" id="moo:BWL13_01015"/>
<dbReference type="GO" id="GO:0008168">
    <property type="term" value="F:methyltransferase activity"/>
    <property type="evidence" value="ECO:0007669"/>
    <property type="project" value="UniProtKB-KW"/>
</dbReference>
<evidence type="ECO:0000256" key="2">
    <source>
        <dbReference type="SAM" id="Phobius"/>
    </source>
</evidence>
<feature type="transmembrane region" description="Helical" evidence="2">
    <location>
        <begin position="6"/>
        <end position="33"/>
    </location>
</feature>
<keyword evidence="5" id="KW-1185">Reference proteome</keyword>
<feature type="transmembrane region" description="Helical" evidence="2">
    <location>
        <begin position="146"/>
        <end position="168"/>
    </location>
</feature>
<dbReference type="PATRIC" id="fig|273677.3.peg.39"/>
<dbReference type="eggNOG" id="COG1989">
    <property type="taxonomic scope" value="Bacteria"/>
</dbReference>
<keyword evidence="2" id="KW-0472">Membrane</keyword>
<reference evidence="4 5" key="1">
    <citation type="submission" date="2014-03" db="EMBL/GenBank/DDBJ databases">
        <title>Draft Genome Sequences of 13 Willow Endophytes.</title>
        <authorList>
            <person name="Gan H.Y."/>
            <person name="Gan H.M."/>
            <person name="Savka M.A."/>
            <person name="Hudson A.O."/>
        </authorList>
    </citation>
    <scope>NUCLEOTIDE SEQUENCE [LARGE SCALE GENOMIC DNA]</scope>
    <source>
        <strain evidence="4 5">RIT293</strain>
    </source>
</reference>
<dbReference type="PANTHER" id="PTHR30487">
    <property type="entry name" value="TYPE 4 PREPILIN-LIKE PROTEINS LEADER PEPTIDE-PROCESSING ENZYME"/>
    <property type="match status" value="1"/>
</dbReference>
<dbReference type="GO" id="GO:0004190">
    <property type="term" value="F:aspartic-type endopeptidase activity"/>
    <property type="evidence" value="ECO:0007669"/>
    <property type="project" value="InterPro"/>
</dbReference>
<organism evidence="4 5">
    <name type="scientific">Microbacterium oleivorans</name>
    <dbReference type="NCBI Taxonomy" id="273677"/>
    <lineage>
        <taxon>Bacteria</taxon>
        <taxon>Bacillati</taxon>
        <taxon>Actinomycetota</taxon>
        <taxon>Actinomycetes</taxon>
        <taxon>Micrococcales</taxon>
        <taxon>Microbacteriaceae</taxon>
        <taxon>Microbacterium</taxon>
    </lineage>
</organism>
<dbReference type="GO" id="GO:0005886">
    <property type="term" value="C:plasma membrane"/>
    <property type="evidence" value="ECO:0007669"/>
    <property type="project" value="TreeGrafter"/>
</dbReference>
<protein>
    <submittedName>
        <fullName evidence="4">Type 4 prepilin-like proteins leader peptide-processing enzyme</fullName>
        <ecNumber evidence="4">2.1.1.-</ecNumber>
    </submittedName>
</protein>
<dbReference type="Proteomes" id="UP000024001">
    <property type="component" value="Unassembled WGS sequence"/>
</dbReference>
<dbReference type="PANTHER" id="PTHR30487:SF0">
    <property type="entry name" value="PREPILIN LEADER PEPTIDASE_N-METHYLTRANSFERASE-RELATED"/>
    <property type="match status" value="1"/>
</dbReference>
<feature type="transmembrane region" description="Helical" evidence="2">
    <location>
        <begin position="101"/>
        <end position="134"/>
    </location>
</feature>